<dbReference type="InterPro" id="IPR049326">
    <property type="entry name" value="Rhodopsin_dom_fungi"/>
</dbReference>
<feature type="transmembrane region" description="Helical" evidence="15">
    <location>
        <begin position="214"/>
        <end position="242"/>
    </location>
</feature>
<keyword evidence="10 15" id="KW-0472">Membrane</keyword>
<keyword evidence="11 14" id="KW-1015">Disulfide bond</keyword>
<keyword evidence="12" id="KW-0449">Lipoprotein</keyword>
<feature type="disulfide bond" evidence="14">
    <location>
        <begin position="49"/>
        <end position="56"/>
    </location>
</feature>
<evidence type="ECO:0000256" key="15">
    <source>
        <dbReference type="SAM" id="Phobius"/>
    </source>
</evidence>
<dbReference type="PANTHER" id="PTHR33048">
    <property type="entry name" value="PTH11-LIKE INTEGRAL MEMBRANE PROTEIN (AFU_ORTHOLOGUE AFUA_5G11245)"/>
    <property type="match status" value="1"/>
</dbReference>
<feature type="transmembrane region" description="Helical" evidence="15">
    <location>
        <begin position="179"/>
        <end position="202"/>
    </location>
</feature>
<comment type="similarity">
    <text evidence="13">Belongs to the SAT4 family.</text>
</comment>
<dbReference type="GO" id="GO:0005576">
    <property type="term" value="C:extracellular region"/>
    <property type="evidence" value="ECO:0007669"/>
    <property type="project" value="UniProtKB-SubCell"/>
</dbReference>
<evidence type="ECO:0000256" key="16">
    <source>
        <dbReference type="SAM" id="SignalP"/>
    </source>
</evidence>
<comment type="subcellular location">
    <subcellularLocation>
        <location evidence="2">Membrane</location>
        <topology evidence="2">Lipid-anchor</topology>
        <topology evidence="2">GPI-anchor</topology>
    </subcellularLocation>
    <subcellularLocation>
        <location evidence="1">Membrane</location>
        <topology evidence="1">Multi-pass membrane protein</topology>
    </subcellularLocation>
    <subcellularLocation>
        <location evidence="3">Secreted</location>
    </subcellularLocation>
</comment>
<feature type="domain" description="CFEM" evidence="17">
    <location>
        <begin position="7"/>
        <end position="118"/>
    </location>
</feature>
<dbReference type="Proteomes" id="UP000738349">
    <property type="component" value="Unassembled WGS sequence"/>
</dbReference>
<keyword evidence="8 16" id="KW-0732">Signal</keyword>
<evidence type="ECO:0000313" key="18">
    <source>
        <dbReference type="EMBL" id="KAH7141136.1"/>
    </source>
</evidence>
<sequence>MRNWWRLLLIIWLMELSGATSELSLSSALAAMPDCAVECLVAAVSNSSCSISNQTCICLDKTLSMEATGCIKGACTVKENLLTKNLTMTSCGAPIRDKSAGLKVMVYSLVLTAIVVVIQRITFKLYRNMALGLDDFSIILTILSTTASLVVNVFGIVPNGVGRDVWTLTPTNIFQFLKFFYALTILYFIQLSLLKHSLLFFYLHVFPAQPIRRVLWGTIIFNTAYMLVFLIVGVFSCQPISYLWTRWDGEHQGKCIDINAVAWAHAGISIALDVWVLVVPLSQLRHLKLDWRKKIGVGLMFSVGTFITVVSVIRLRALVKFATNVENLTWDYLETVRWSFIEITVGIFCVCMPSLRLLLAYLFPKILGTSHRSTDMSQSNPAGQMDTGTNMFRANVTSAKVSSHQKTYSGGIMCERVYGVDFPDNDEIQLVQMEDRNC</sequence>
<evidence type="ECO:0000256" key="8">
    <source>
        <dbReference type="ARBA" id="ARBA00022729"/>
    </source>
</evidence>
<evidence type="ECO:0000256" key="14">
    <source>
        <dbReference type="PROSITE-ProRule" id="PRU01356"/>
    </source>
</evidence>
<feature type="transmembrane region" description="Helical" evidence="15">
    <location>
        <begin position="104"/>
        <end position="126"/>
    </location>
</feature>
<proteinExistence type="inferred from homology"/>
<evidence type="ECO:0000256" key="10">
    <source>
        <dbReference type="ARBA" id="ARBA00023136"/>
    </source>
</evidence>
<feature type="transmembrane region" description="Helical" evidence="15">
    <location>
        <begin position="262"/>
        <end position="284"/>
    </location>
</feature>
<name>A0A9P9J2R8_9HYPO</name>
<comment type="caution">
    <text evidence="18">The sequence shown here is derived from an EMBL/GenBank/DDBJ whole genome shotgun (WGS) entry which is preliminary data.</text>
</comment>
<accession>A0A9P9J2R8</accession>
<evidence type="ECO:0000256" key="5">
    <source>
        <dbReference type="ARBA" id="ARBA00022525"/>
    </source>
</evidence>
<feature type="disulfide bond" evidence="14">
    <location>
        <begin position="58"/>
        <end position="91"/>
    </location>
</feature>
<dbReference type="Pfam" id="PF05730">
    <property type="entry name" value="CFEM"/>
    <property type="match status" value="1"/>
</dbReference>
<evidence type="ECO:0000256" key="12">
    <source>
        <dbReference type="ARBA" id="ARBA00023288"/>
    </source>
</evidence>
<evidence type="ECO:0000259" key="17">
    <source>
        <dbReference type="PROSITE" id="PS52012"/>
    </source>
</evidence>
<keyword evidence="6" id="KW-0325">Glycoprotein</keyword>
<evidence type="ECO:0000256" key="13">
    <source>
        <dbReference type="ARBA" id="ARBA00038359"/>
    </source>
</evidence>
<evidence type="ECO:0000256" key="1">
    <source>
        <dbReference type="ARBA" id="ARBA00004141"/>
    </source>
</evidence>
<evidence type="ECO:0000256" key="2">
    <source>
        <dbReference type="ARBA" id="ARBA00004589"/>
    </source>
</evidence>
<dbReference type="Pfam" id="PF20684">
    <property type="entry name" value="Fung_rhodopsin"/>
    <property type="match status" value="1"/>
</dbReference>
<feature type="transmembrane region" description="Helical" evidence="15">
    <location>
        <begin position="338"/>
        <end position="363"/>
    </location>
</feature>
<keyword evidence="5" id="KW-0964">Secreted</keyword>
<gene>
    <name evidence="18" type="ORF">EDB81DRAFT_799470</name>
</gene>
<evidence type="ECO:0000313" key="19">
    <source>
        <dbReference type="Proteomes" id="UP000738349"/>
    </source>
</evidence>
<dbReference type="OrthoDB" id="2496787at2759"/>
<dbReference type="InterPro" id="IPR008427">
    <property type="entry name" value="Extracellular_membr_CFEM_dom"/>
</dbReference>
<dbReference type="PANTHER" id="PTHR33048:SF143">
    <property type="entry name" value="EXTRACELLULAR MEMBRANE PROTEIN CFEM DOMAIN-CONTAINING PROTEIN-RELATED"/>
    <property type="match status" value="1"/>
</dbReference>
<feature type="disulfide bond" evidence="14">
    <location>
        <begin position="35"/>
        <end position="75"/>
    </location>
</feature>
<dbReference type="GO" id="GO:0098552">
    <property type="term" value="C:side of membrane"/>
    <property type="evidence" value="ECO:0007669"/>
    <property type="project" value="UniProtKB-KW"/>
</dbReference>
<feature type="chain" id="PRO_5040268807" description="CFEM domain-containing protein" evidence="16">
    <location>
        <begin position="20"/>
        <end position="438"/>
    </location>
</feature>
<organism evidence="18 19">
    <name type="scientific">Dactylonectria macrodidyma</name>
    <dbReference type="NCBI Taxonomy" id="307937"/>
    <lineage>
        <taxon>Eukaryota</taxon>
        <taxon>Fungi</taxon>
        <taxon>Dikarya</taxon>
        <taxon>Ascomycota</taxon>
        <taxon>Pezizomycotina</taxon>
        <taxon>Sordariomycetes</taxon>
        <taxon>Hypocreomycetidae</taxon>
        <taxon>Hypocreales</taxon>
        <taxon>Nectriaceae</taxon>
        <taxon>Dactylonectria</taxon>
    </lineage>
</organism>
<keyword evidence="19" id="KW-1185">Reference proteome</keyword>
<dbReference type="InterPro" id="IPR052337">
    <property type="entry name" value="SAT4-like"/>
</dbReference>
<keyword evidence="6" id="KW-0336">GPI-anchor</keyword>
<keyword evidence="7 15" id="KW-0812">Transmembrane</keyword>
<evidence type="ECO:0000256" key="11">
    <source>
        <dbReference type="ARBA" id="ARBA00023157"/>
    </source>
</evidence>
<comment type="similarity">
    <text evidence="4">Belongs to the RBT5 family.</text>
</comment>
<feature type="signal peptide" evidence="16">
    <location>
        <begin position="1"/>
        <end position="19"/>
    </location>
</feature>
<evidence type="ECO:0000256" key="7">
    <source>
        <dbReference type="ARBA" id="ARBA00022692"/>
    </source>
</evidence>
<feature type="transmembrane region" description="Helical" evidence="15">
    <location>
        <begin position="138"/>
        <end position="159"/>
    </location>
</feature>
<dbReference type="PROSITE" id="PS52012">
    <property type="entry name" value="CFEM"/>
    <property type="match status" value="1"/>
</dbReference>
<evidence type="ECO:0000256" key="3">
    <source>
        <dbReference type="ARBA" id="ARBA00004613"/>
    </source>
</evidence>
<feature type="disulfide bond" evidence="14">
    <location>
        <begin position="39"/>
        <end position="70"/>
    </location>
</feature>
<dbReference type="AlphaFoldDB" id="A0A9P9J2R8"/>
<evidence type="ECO:0000256" key="6">
    <source>
        <dbReference type="ARBA" id="ARBA00022622"/>
    </source>
</evidence>
<protein>
    <recommendedName>
        <fullName evidence="17">CFEM domain-containing protein</fullName>
    </recommendedName>
</protein>
<keyword evidence="9 15" id="KW-1133">Transmembrane helix</keyword>
<feature type="transmembrane region" description="Helical" evidence="15">
    <location>
        <begin position="296"/>
        <end position="318"/>
    </location>
</feature>
<evidence type="ECO:0000256" key="9">
    <source>
        <dbReference type="ARBA" id="ARBA00022989"/>
    </source>
</evidence>
<reference evidence="18" key="1">
    <citation type="journal article" date="2021" name="Nat. Commun.">
        <title>Genetic determinants of endophytism in the Arabidopsis root mycobiome.</title>
        <authorList>
            <person name="Mesny F."/>
            <person name="Miyauchi S."/>
            <person name="Thiergart T."/>
            <person name="Pickel B."/>
            <person name="Atanasova L."/>
            <person name="Karlsson M."/>
            <person name="Huettel B."/>
            <person name="Barry K.W."/>
            <person name="Haridas S."/>
            <person name="Chen C."/>
            <person name="Bauer D."/>
            <person name="Andreopoulos W."/>
            <person name="Pangilinan J."/>
            <person name="LaButti K."/>
            <person name="Riley R."/>
            <person name="Lipzen A."/>
            <person name="Clum A."/>
            <person name="Drula E."/>
            <person name="Henrissat B."/>
            <person name="Kohler A."/>
            <person name="Grigoriev I.V."/>
            <person name="Martin F.M."/>
            <person name="Hacquard S."/>
        </authorList>
    </citation>
    <scope>NUCLEOTIDE SEQUENCE</scope>
    <source>
        <strain evidence="18">MPI-CAGE-AT-0147</strain>
    </source>
</reference>
<comment type="caution">
    <text evidence="14">Lacks conserved residue(s) required for the propagation of feature annotation.</text>
</comment>
<evidence type="ECO:0000256" key="4">
    <source>
        <dbReference type="ARBA" id="ARBA00010031"/>
    </source>
</evidence>
<dbReference type="EMBL" id="JAGMUV010000011">
    <property type="protein sequence ID" value="KAH7141136.1"/>
    <property type="molecule type" value="Genomic_DNA"/>
</dbReference>